<keyword evidence="3" id="KW-1185">Reference proteome</keyword>
<evidence type="ECO:0000313" key="3">
    <source>
        <dbReference type="Proteomes" id="UP001159641"/>
    </source>
</evidence>
<feature type="compositionally biased region" description="Pro residues" evidence="1">
    <location>
        <begin position="245"/>
        <end position="260"/>
    </location>
</feature>
<feature type="region of interest" description="Disordered" evidence="1">
    <location>
        <begin position="223"/>
        <end position="273"/>
    </location>
</feature>
<sequence length="273" mass="28425">MGAGEAPSSSLSEAGGWDLPVLRVRAASPSQVSAGHSRVPLLDRLCIRVRRPSSVLSWQETRFLKLGFPHGGWEASSISGLSLKDDSAGLPCVSGTHGSCSPLRASRSTSGAGRAGPPGPEGRQIRARAPPALGAGRVGGDQAPPPRPLSERPHTCAPLPPSLPHPRWECPGASPSQVRTRTRQRRGDAGRDRSVRLQRPRPGRLVGAGIGAMLGRRRVFAVEPLGGRGESPTPGPAGTFGLEPTPAPGPLSALPAPPSTARPTSLRPPRRFP</sequence>
<accession>A0AB34I4R0</accession>
<proteinExistence type="predicted"/>
<dbReference type="AlphaFoldDB" id="A0AB34I4R0"/>
<evidence type="ECO:0000313" key="2">
    <source>
        <dbReference type="EMBL" id="KAJ8798554.1"/>
    </source>
</evidence>
<feature type="compositionally biased region" description="Basic and acidic residues" evidence="1">
    <location>
        <begin position="185"/>
        <end position="195"/>
    </location>
</feature>
<reference evidence="2 3" key="1">
    <citation type="submission" date="2022-11" db="EMBL/GenBank/DDBJ databases">
        <title>Whole genome sequence of Eschrichtius robustus ER-17-0199.</title>
        <authorList>
            <person name="Bruniche-Olsen A."/>
            <person name="Black A.N."/>
            <person name="Fields C.J."/>
            <person name="Walden K."/>
            <person name="Dewoody J.A."/>
        </authorList>
    </citation>
    <scope>NUCLEOTIDE SEQUENCE [LARGE SCALE GENOMIC DNA]</scope>
    <source>
        <strain evidence="2">ER-17-0199</strain>
        <tissue evidence="2">Blubber</tissue>
    </source>
</reference>
<evidence type="ECO:0000256" key="1">
    <source>
        <dbReference type="SAM" id="MobiDB-lite"/>
    </source>
</evidence>
<comment type="caution">
    <text evidence="2">The sequence shown here is derived from an EMBL/GenBank/DDBJ whole genome shotgun (WGS) entry which is preliminary data.</text>
</comment>
<feature type="region of interest" description="Disordered" evidence="1">
    <location>
        <begin position="95"/>
        <end position="207"/>
    </location>
</feature>
<dbReference type="EMBL" id="JAIQCJ010000047">
    <property type="protein sequence ID" value="KAJ8798554.1"/>
    <property type="molecule type" value="Genomic_DNA"/>
</dbReference>
<gene>
    <name evidence="2" type="ORF">J1605_016699</name>
</gene>
<name>A0AB34I4R0_ESCRO</name>
<organism evidence="2 3">
    <name type="scientific">Eschrichtius robustus</name>
    <name type="common">California gray whale</name>
    <name type="synonym">Eschrichtius gibbosus</name>
    <dbReference type="NCBI Taxonomy" id="9764"/>
    <lineage>
        <taxon>Eukaryota</taxon>
        <taxon>Metazoa</taxon>
        <taxon>Chordata</taxon>
        <taxon>Craniata</taxon>
        <taxon>Vertebrata</taxon>
        <taxon>Euteleostomi</taxon>
        <taxon>Mammalia</taxon>
        <taxon>Eutheria</taxon>
        <taxon>Laurasiatheria</taxon>
        <taxon>Artiodactyla</taxon>
        <taxon>Whippomorpha</taxon>
        <taxon>Cetacea</taxon>
        <taxon>Mysticeti</taxon>
        <taxon>Eschrichtiidae</taxon>
        <taxon>Eschrichtius</taxon>
    </lineage>
</organism>
<protein>
    <submittedName>
        <fullName evidence="2">Uncharacterized protein</fullName>
    </submittedName>
</protein>
<dbReference type="Proteomes" id="UP001159641">
    <property type="component" value="Unassembled WGS sequence"/>
</dbReference>